<reference evidence="2" key="1">
    <citation type="submission" date="2020-11" db="EMBL/GenBank/DDBJ databases">
        <authorList>
            <person name="Whitehead M."/>
        </authorList>
    </citation>
    <scope>NUCLEOTIDE SEQUENCE</scope>
    <source>
        <strain evidence="2">EGII</strain>
    </source>
</reference>
<feature type="region of interest" description="Disordered" evidence="1">
    <location>
        <begin position="1"/>
        <end position="37"/>
    </location>
</feature>
<evidence type="ECO:0000256" key="1">
    <source>
        <dbReference type="SAM" id="MobiDB-lite"/>
    </source>
</evidence>
<protein>
    <submittedName>
        <fullName evidence="2">(Mediterranean fruit fly) hypothetical protein</fullName>
    </submittedName>
</protein>
<dbReference type="EMBL" id="CAJHJT010000001">
    <property type="protein sequence ID" value="CAD6991973.1"/>
    <property type="molecule type" value="Genomic_DNA"/>
</dbReference>
<comment type="caution">
    <text evidence="2">The sequence shown here is derived from an EMBL/GenBank/DDBJ whole genome shotgun (WGS) entry which is preliminary data.</text>
</comment>
<sequence length="277" mass="29231">MRSLYDDFSVVSDSGEEGRGNSHSYSNSNNNNSSAIPYHARENSLPFSYGQINKASTPLRSTNGVNAGLGGLHRNHHGVGASSGGVLDFGYGSGPAPLKADVNYTDHYYGSNYNNANNNGLTATLKSTTTATTAKSSASGSSTNAMNTIKAQPRLTSPILVRKTLNSRSPTRNGSTNTNTIANTYHYKYGSDNDNNFGVPVGGGGGGGSNRGNTLNGKISGNSSNYGYGNTMRYGNNTNNNNYIYNSSNGNNFILAIPPMAASMCAKRNLETILRNF</sequence>
<organism evidence="2 3">
    <name type="scientific">Ceratitis capitata</name>
    <name type="common">Mediterranean fruit fly</name>
    <name type="synonym">Tephritis capitata</name>
    <dbReference type="NCBI Taxonomy" id="7213"/>
    <lineage>
        <taxon>Eukaryota</taxon>
        <taxon>Metazoa</taxon>
        <taxon>Ecdysozoa</taxon>
        <taxon>Arthropoda</taxon>
        <taxon>Hexapoda</taxon>
        <taxon>Insecta</taxon>
        <taxon>Pterygota</taxon>
        <taxon>Neoptera</taxon>
        <taxon>Endopterygota</taxon>
        <taxon>Diptera</taxon>
        <taxon>Brachycera</taxon>
        <taxon>Muscomorpha</taxon>
        <taxon>Tephritoidea</taxon>
        <taxon>Tephritidae</taxon>
        <taxon>Ceratitis</taxon>
        <taxon>Ceratitis</taxon>
    </lineage>
</organism>
<evidence type="ECO:0000313" key="3">
    <source>
        <dbReference type="Proteomes" id="UP000606786"/>
    </source>
</evidence>
<accession>A0A811U3E2</accession>
<evidence type="ECO:0000313" key="2">
    <source>
        <dbReference type="EMBL" id="CAD6991973.1"/>
    </source>
</evidence>
<name>A0A811U3E2_CERCA</name>
<proteinExistence type="predicted"/>
<feature type="compositionally biased region" description="Low complexity" evidence="1">
    <location>
        <begin position="21"/>
        <end position="34"/>
    </location>
</feature>
<feature type="region of interest" description="Disordered" evidence="1">
    <location>
        <begin position="134"/>
        <end position="180"/>
    </location>
</feature>
<gene>
    <name evidence="2" type="ORF">CCAP1982_LOCUS860</name>
</gene>
<keyword evidence="3" id="KW-1185">Reference proteome</keyword>
<dbReference type="OrthoDB" id="6273691at2759"/>
<feature type="compositionally biased region" description="Low complexity" evidence="1">
    <location>
        <begin position="134"/>
        <end position="145"/>
    </location>
</feature>
<feature type="compositionally biased region" description="Polar residues" evidence="1">
    <location>
        <begin position="164"/>
        <end position="180"/>
    </location>
</feature>
<dbReference type="Proteomes" id="UP000606786">
    <property type="component" value="Unassembled WGS sequence"/>
</dbReference>
<dbReference type="AlphaFoldDB" id="A0A811U3E2"/>